<dbReference type="Gene3D" id="3.30.460.40">
    <property type="match status" value="1"/>
</dbReference>
<protein>
    <submittedName>
        <fullName evidence="1">Uncharacterized protein</fullName>
    </submittedName>
</protein>
<dbReference type="SUPFAM" id="SSF81301">
    <property type="entry name" value="Nucleotidyltransferase"/>
    <property type="match status" value="1"/>
</dbReference>
<organism evidence="1 2">
    <name type="scientific">Candidatus Chloroploca asiatica</name>
    <dbReference type="NCBI Taxonomy" id="1506545"/>
    <lineage>
        <taxon>Bacteria</taxon>
        <taxon>Bacillati</taxon>
        <taxon>Chloroflexota</taxon>
        <taxon>Chloroflexia</taxon>
        <taxon>Chloroflexales</taxon>
        <taxon>Chloroflexineae</taxon>
        <taxon>Oscillochloridaceae</taxon>
        <taxon>Candidatus Chloroploca</taxon>
    </lineage>
</organism>
<reference evidence="1 2" key="1">
    <citation type="submission" date="2016-05" db="EMBL/GenBank/DDBJ databases">
        <authorList>
            <person name="Lavstsen T."/>
            <person name="Jespersen J.S."/>
        </authorList>
    </citation>
    <scope>NUCLEOTIDE SEQUENCE [LARGE SCALE GENOMIC DNA]</scope>
    <source>
        <strain evidence="1 2">B7-9</strain>
    </source>
</reference>
<evidence type="ECO:0000313" key="1">
    <source>
        <dbReference type="EMBL" id="PDW00880.1"/>
    </source>
</evidence>
<comment type="caution">
    <text evidence="1">The sequence shown here is derived from an EMBL/GenBank/DDBJ whole genome shotgun (WGS) entry which is preliminary data.</text>
</comment>
<name>A0A2H3L753_9CHLR</name>
<proteinExistence type="predicted"/>
<sequence length="302" mass="33484">MLRQPLAGDTPAHLEAGVIATLRTLTPVRKLELARAMNQMADRLALAGIQQRMPEVTMHEWAYALALQRLTLERRPYGAAVLEGIPLMPTPVDPLALALRLGALLDAHAIPYVIVGSMAAVVHGEYRTTRDIDVVVNLSAQNVRAFVEGLREDFTFLLSDITDALLRLPEARADGQQRASFCAYDKMTGFQLDVYLFSGRPFEVAQFQRAQVVNIAGEPGGALRVASAEDTVLAKLEWYSLAPSDRQWRDVQAILRVQDDALDQAYLLQWADALGFAELLTWALRGQQPPLAGDEPRQQRLF</sequence>
<dbReference type="InterPro" id="IPR043519">
    <property type="entry name" value="NT_sf"/>
</dbReference>
<evidence type="ECO:0000313" key="2">
    <source>
        <dbReference type="Proteomes" id="UP000220922"/>
    </source>
</evidence>
<dbReference type="Pfam" id="PF08843">
    <property type="entry name" value="AbiEii"/>
    <property type="match status" value="1"/>
</dbReference>
<dbReference type="EMBL" id="LYXE01000024">
    <property type="protein sequence ID" value="PDW00880.1"/>
    <property type="molecule type" value="Genomic_DNA"/>
</dbReference>
<accession>A0A2H3L753</accession>
<dbReference type="InterPro" id="IPR014942">
    <property type="entry name" value="AbiEii"/>
</dbReference>
<keyword evidence="2" id="KW-1185">Reference proteome</keyword>
<dbReference type="AlphaFoldDB" id="A0A2H3L753"/>
<gene>
    <name evidence="1" type="ORF">A9Q02_08415</name>
</gene>
<dbReference type="Proteomes" id="UP000220922">
    <property type="component" value="Unassembled WGS sequence"/>
</dbReference>